<name>A0A8J3YBI1_9ACTN</name>
<sequence>MRAAHSFAALLLAASLGACGLPDRTAVVPRGPGPSPGIGGGVDTAPVRKSRGATTDRATFVDNFLQAAAGEPQAAADRVRDFLSPPLRNGFKPTEGIAVVRLLERPLINPGSSEAVLRVQQIGVLGRTGILEPSTPQLREYRLVIAEVEGQTGLFVTTPPPVMLMSDTALELFYERRPIYFWNAENTGLVPDVRYMPLETSPDLQPTEVLTWLVAGPAPWLLGAAQPLPEGTDKIGNAPVAADGTLQINLTGPAVPDNDPQALDRLRWQLQWSLRTHLTSAALELKIDHQVRGTFRGTDYLPANPAWRPVGLPERFCVVGGRIRRMTTAAGNQAAPVPAVDDATNRTIRSAALATGGPTTYAALVVAEGRGSVLRVGTAAAGAAASFSRAALPGTVGRPVWAVTPDAGTPTGGAGLVVANGRLWSFTSNGADPRLIDWQNGPAGVGDVAVAPDGRRVAVLAGGRLYVTVVTPGEGGLRLGPPRLIGTVLRELTAVDWGSEQSVLLAGVRPDSGRVAIMDVTIDGAAQSDRLADLGEPRVTYLAAYPANPVNSGGADVVSYMADGIAYDANSGPQRLTLADVAGPLPSAGGAADTPTAPFFLG</sequence>
<keyword evidence="1" id="KW-0732">Signal</keyword>
<evidence type="ECO:0000259" key="2">
    <source>
        <dbReference type="Pfam" id="PF10646"/>
    </source>
</evidence>
<evidence type="ECO:0000259" key="3">
    <source>
        <dbReference type="Pfam" id="PF10647"/>
    </source>
</evidence>
<dbReference type="SUPFAM" id="SSF82171">
    <property type="entry name" value="DPP6 N-terminal domain-like"/>
    <property type="match status" value="1"/>
</dbReference>
<organism evidence="4 5">
    <name type="scientific">Spirilliplanes yamanashiensis</name>
    <dbReference type="NCBI Taxonomy" id="42233"/>
    <lineage>
        <taxon>Bacteria</taxon>
        <taxon>Bacillati</taxon>
        <taxon>Actinomycetota</taxon>
        <taxon>Actinomycetes</taxon>
        <taxon>Micromonosporales</taxon>
        <taxon>Micromonosporaceae</taxon>
        <taxon>Spirilliplanes</taxon>
    </lineage>
</organism>
<comment type="caution">
    <text evidence="4">The sequence shown here is derived from an EMBL/GenBank/DDBJ whole genome shotgun (WGS) entry which is preliminary data.</text>
</comment>
<dbReference type="Pfam" id="PF10647">
    <property type="entry name" value="Gmad1"/>
    <property type="match status" value="1"/>
</dbReference>
<dbReference type="AlphaFoldDB" id="A0A8J3YBI1"/>
<dbReference type="EMBL" id="BOOY01000036">
    <property type="protein sequence ID" value="GIJ05661.1"/>
    <property type="molecule type" value="Genomic_DNA"/>
</dbReference>
<feature type="domain" description="GerMN" evidence="2">
    <location>
        <begin position="178"/>
        <end position="278"/>
    </location>
</feature>
<dbReference type="InterPro" id="IPR018910">
    <property type="entry name" value="LpqB_C"/>
</dbReference>
<proteinExistence type="predicted"/>
<protein>
    <recommendedName>
        <fullName evidence="6">Lipoprotein LpqB</fullName>
    </recommendedName>
</protein>
<feature type="domain" description="Lipoprotein LpqB C-terminal" evidence="3">
    <location>
        <begin position="326"/>
        <end position="548"/>
    </location>
</feature>
<dbReference type="RefSeq" id="WP_203940873.1">
    <property type="nucleotide sequence ID" value="NZ_BAAAGJ010000003.1"/>
</dbReference>
<evidence type="ECO:0000313" key="5">
    <source>
        <dbReference type="Proteomes" id="UP000652013"/>
    </source>
</evidence>
<dbReference type="InterPro" id="IPR019606">
    <property type="entry name" value="GerMN"/>
</dbReference>
<dbReference type="PROSITE" id="PS51257">
    <property type="entry name" value="PROKAR_LIPOPROTEIN"/>
    <property type="match status" value="1"/>
</dbReference>
<evidence type="ECO:0008006" key="6">
    <source>
        <dbReference type="Google" id="ProtNLM"/>
    </source>
</evidence>
<dbReference type="Pfam" id="PF10646">
    <property type="entry name" value="Germane"/>
    <property type="match status" value="1"/>
</dbReference>
<feature type="signal peptide" evidence="1">
    <location>
        <begin position="1"/>
        <end position="20"/>
    </location>
</feature>
<dbReference type="Proteomes" id="UP000652013">
    <property type="component" value="Unassembled WGS sequence"/>
</dbReference>
<accession>A0A8J3YBI1</accession>
<evidence type="ECO:0000313" key="4">
    <source>
        <dbReference type="EMBL" id="GIJ05661.1"/>
    </source>
</evidence>
<feature type="chain" id="PRO_5035191600" description="Lipoprotein LpqB" evidence="1">
    <location>
        <begin position="21"/>
        <end position="602"/>
    </location>
</feature>
<keyword evidence="5" id="KW-1185">Reference proteome</keyword>
<gene>
    <name evidence="4" type="ORF">Sya03_50130</name>
</gene>
<reference evidence="4" key="1">
    <citation type="submission" date="2021-01" db="EMBL/GenBank/DDBJ databases">
        <title>Whole genome shotgun sequence of Spirilliplanes yamanashiensis NBRC 15828.</title>
        <authorList>
            <person name="Komaki H."/>
            <person name="Tamura T."/>
        </authorList>
    </citation>
    <scope>NUCLEOTIDE SEQUENCE</scope>
    <source>
        <strain evidence="4">NBRC 15828</strain>
    </source>
</reference>
<evidence type="ECO:0000256" key="1">
    <source>
        <dbReference type="SAM" id="SignalP"/>
    </source>
</evidence>